<protein>
    <submittedName>
        <fullName evidence="1">Uncharacterized protein</fullName>
    </submittedName>
</protein>
<keyword evidence="2" id="KW-1185">Reference proteome</keyword>
<organism evidence="1 2">
    <name type="scientific">Mariprofundus micogutta</name>
    <dbReference type="NCBI Taxonomy" id="1921010"/>
    <lineage>
        <taxon>Bacteria</taxon>
        <taxon>Pseudomonadati</taxon>
        <taxon>Pseudomonadota</taxon>
        <taxon>Candidatius Mariprofundia</taxon>
        <taxon>Mariprofundales</taxon>
        <taxon>Mariprofundaceae</taxon>
        <taxon>Mariprofundus</taxon>
    </lineage>
</organism>
<gene>
    <name evidence="1" type="ORF">MMIC_P1726</name>
</gene>
<sequence length="42" mass="4621">MPDLFSFSLEVILLTAEFPLLSKLVLVRGKNAKGGSYVCYIS</sequence>
<dbReference type="AlphaFoldDB" id="A0A1L8CPE7"/>
<accession>A0A1L8CPE7</accession>
<reference evidence="1 2" key="1">
    <citation type="journal article" date="2017" name="Arch. Microbiol.">
        <title>Mariprofundus micogutta sp. nov., a novel iron-oxidizing zetaproteobacterium isolated from a deep-sea hydrothermal field at the Bayonnaise knoll of the Izu-Ogasawara arc, and a description of Mariprofundales ord. nov. and Zetaproteobacteria classis nov.</title>
        <authorList>
            <person name="Makita H."/>
            <person name="Tanaka E."/>
            <person name="Mitsunobu S."/>
            <person name="Miyazaki M."/>
            <person name="Nunoura T."/>
            <person name="Uematsu K."/>
            <person name="Takaki Y."/>
            <person name="Nishi S."/>
            <person name="Shimamura S."/>
            <person name="Takai K."/>
        </authorList>
    </citation>
    <scope>NUCLEOTIDE SEQUENCE [LARGE SCALE GENOMIC DNA]</scope>
    <source>
        <strain evidence="1 2">ET2</strain>
    </source>
</reference>
<dbReference type="STRING" id="1921010.MMIC_P1726"/>
<evidence type="ECO:0000313" key="1">
    <source>
        <dbReference type="EMBL" id="GAV20753.1"/>
    </source>
</evidence>
<proteinExistence type="predicted"/>
<evidence type="ECO:0000313" key="2">
    <source>
        <dbReference type="Proteomes" id="UP000231632"/>
    </source>
</evidence>
<dbReference type="Proteomes" id="UP000231632">
    <property type="component" value="Unassembled WGS sequence"/>
</dbReference>
<name>A0A1L8CPE7_9PROT</name>
<dbReference type="EMBL" id="BDFD01000015">
    <property type="protein sequence ID" value="GAV20753.1"/>
    <property type="molecule type" value="Genomic_DNA"/>
</dbReference>
<comment type="caution">
    <text evidence="1">The sequence shown here is derived from an EMBL/GenBank/DDBJ whole genome shotgun (WGS) entry which is preliminary data.</text>
</comment>